<dbReference type="InterPro" id="IPR058922">
    <property type="entry name" value="WHD_DRP"/>
</dbReference>
<dbReference type="Gene3D" id="3.80.10.10">
    <property type="entry name" value="Ribonuclease Inhibitor"/>
    <property type="match status" value="1"/>
</dbReference>
<keyword evidence="1" id="KW-0677">Repeat</keyword>
<dbReference type="GO" id="GO:0098542">
    <property type="term" value="P:defense response to other organism"/>
    <property type="evidence" value="ECO:0007669"/>
    <property type="project" value="TreeGrafter"/>
</dbReference>
<dbReference type="InterPro" id="IPR055414">
    <property type="entry name" value="LRR_R13L4/SHOC2-like"/>
</dbReference>
<dbReference type="Pfam" id="PF18052">
    <property type="entry name" value="Rx_N"/>
    <property type="match status" value="1"/>
</dbReference>
<proteinExistence type="predicted"/>
<accession>A0A7N2N0G6</accession>
<evidence type="ECO:0000259" key="4">
    <source>
        <dbReference type="Pfam" id="PF00931"/>
    </source>
</evidence>
<dbReference type="SUPFAM" id="SSF52540">
    <property type="entry name" value="P-loop containing nucleoside triphosphate hydrolases"/>
    <property type="match status" value="1"/>
</dbReference>
<feature type="domain" description="NB-ARC" evidence="4">
    <location>
        <begin position="165"/>
        <end position="284"/>
    </location>
</feature>
<keyword evidence="3" id="KW-0611">Plant defense</keyword>
<dbReference type="Gene3D" id="1.20.5.4130">
    <property type="match status" value="1"/>
</dbReference>
<dbReference type="InterPro" id="IPR027417">
    <property type="entry name" value="P-loop_NTPase"/>
</dbReference>
<dbReference type="Gene3D" id="1.10.8.430">
    <property type="entry name" value="Helical domain of apoptotic protease-activating factors"/>
    <property type="match status" value="1"/>
</dbReference>
<dbReference type="OMA" id="WIVECEM"/>
<reference evidence="8" key="2">
    <citation type="submission" date="2021-01" db="UniProtKB">
        <authorList>
            <consortium name="EnsemblPlants"/>
        </authorList>
    </citation>
    <scope>IDENTIFICATION</scope>
</reference>
<dbReference type="Proteomes" id="UP000594261">
    <property type="component" value="Chromosome 12"/>
</dbReference>
<dbReference type="CDD" id="cd14798">
    <property type="entry name" value="RX-CC_like"/>
    <property type="match status" value="1"/>
</dbReference>
<evidence type="ECO:0000259" key="6">
    <source>
        <dbReference type="Pfam" id="PF23559"/>
    </source>
</evidence>
<organism evidence="8 9">
    <name type="scientific">Quercus lobata</name>
    <name type="common">Valley oak</name>
    <dbReference type="NCBI Taxonomy" id="97700"/>
    <lineage>
        <taxon>Eukaryota</taxon>
        <taxon>Viridiplantae</taxon>
        <taxon>Streptophyta</taxon>
        <taxon>Embryophyta</taxon>
        <taxon>Tracheophyta</taxon>
        <taxon>Spermatophyta</taxon>
        <taxon>Magnoliopsida</taxon>
        <taxon>eudicotyledons</taxon>
        <taxon>Gunneridae</taxon>
        <taxon>Pentapetalae</taxon>
        <taxon>rosids</taxon>
        <taxon>fabids</taxon>
        <taxon>Fagales</taxon>
        <taxon>Fagaceae</taxon>
        <taxon>Quercus</taxon>
    </lineage>
</organism>
<evidence type="ECO:0000256" key="1">
    <source>
        <dbReference type="ARBA" id="ARBA00022737"/>
    </source>
</evidence>
<dbReference type="Pfam" id="PF23559">
    <property type="entry name" value="WHD_DRP"/>
    <property type="match status" value="1"/>
</dbReference>
<dbReference type="Gramene" id="QL12p000245:mrna">
    <property type="protein sequence ID" value="QL12p000245:mrna"/>
    <property type="gene ID" value="QL12p000245"/>
</dbReference>
<dbReference type="InParanoid" id="A0A7N2N0G6"/>
<evidence type="ECO:0000313" key="8">
    <source>
        <dbReference type="EnsemblPlants" id="QL12p000245:mrna"/>
    </source>
</evidence>
<dbReference type="Pfam" id="PF23598">
    <property type="entry name" value="LRR_14"/>
    <property type="match status" value="1"/>
</dbReference>
<keyword evidence="9" id="KW-1185">Reference proteome</keyword>
<dbReference type="InterPro" id="IPR041118">
    <property type="entry name" value="Rx_N"/>
</dbReference>
<feature type="domain" description="Disease resistance R13L4/SHOC-2-like LRR" evidence="7">
    <location>
        <begin position="519"/>
        <end position="664"/>
    </location>
</feature>
<dbReference type="PANTHER" id="PTHR23155:SF1205">
    <property type="entry name" value="DISEASE RESISTANCE PROTEIN RPM1"/>
    <property type="match status" value="1"/>
</dbReference>
<feature type="domain" description="Disease resistance N-terminal" evidence="5">
    <location>
        <begin position="18"/>
        <end position="91"/>
    </location>
</feature>
<dbReference type="GO" id="GO:0043531">
    <property type="term" value="F:ADP binding"/>
    <property type="evidence" value="ECO:0007669"/>
    <property type="project" value="InterPro"/>
</dbReference>
<evidence type="ECO:0000256" key="2">
    <source>
        <dbReference type="ARBA" id="ARBA00022741"/>
    </source>
</evidence>
<dbReference type="Pfam" id="PF00931">
    <property type="entry name" value="NB-ARC"/>
    <property type="match status" value="1"/>
</dbReference>
<feature type="domain" description="Disease resistance protein winged helix" evidence="6">
    <location>
        <begin position="368"/>
        <end position="439"/>
    </location>
</feature>
<sequence length="697" mass="80462">MCNCNYQFALPLMHIYYIKEEVQLSKGVKEEAVGIKDKLEDIRALLIAADEIEYRSPGLDVWVKQLRGVAYGIEDALDEYRLRLTHHPAHDSHAYLKNKLSAIKNFITHHQIAAEIKCIKSRIENIPDRHELLQSETIDTQTTAKIAARTHDHRQNALLIEESDLMEELLKHMLRQLYQVKRKPVPQELDSMTNDQLNIKINSFLQHTTKRYLIVLDDLWHIDEWDAVKYALPSSNSSRVMLTTCNSDIASASVKEFHGNIYFLNPLPLEESRTLFCRKTFGENSCPPYLKNLTESILKRCEGLPLAIVAISGVLATKDRVDEWDMIKRSLGDELKENARLNRMEKILSLSYNDLPYHLNSCFLYFSIFPKNSVIDQMRLIRLWIAEGFVRTKKGMTLEEVAEGYLYELLNRSLIQVAGTTSEGRIKTCRVHDLLRQIIISKSRDQNFVTTKGTVGPEKFCRLSIHETMPDVLRGQSISHLRSLLMFWRVDSLSKSSKSLSFPLDFKLLNVLDLQGAPLEYLETLDLKHTCIIALPVEISKLQKLRHLLVYRYEIQSYAQINSKYGFKAMVQIGCLRFLQKLCFIEADHGSHDLMRELGKLDQLRRLGIVKFRREHGVALCSSIEMLKKLRALSITSIEESEVLDLESLSCPPPFLQRLYLSGRLEHHYAINVFMYRYLTNLINSFLEFLLSLSLAS</sequence>
<dbReference type="FunFam" id="1.10.10.10:FF:000322">
    <property type="entry name" value="Probable disease resistance protein At1g63360"/>
    <property type="match status" value="1"/>
</dbReference>
<name>A0A7N2N0G6_QUELO</name>
<dbReference type="PRINTS" id="PR00364">
    <property type="entry name" value="DISEASERSIST"/>
</dbReference>
<reference evidence="8 9" key="1">
    <citation type="journal article" date="2016" name="G3 (Bethesda)">
        <title>First Draft Assembly and Annotation of the Genome of a California Endemic Oak Quercus lobata Nee (Fagaceae).</title>
        <authorList>
            <person name="Sork V.L."/>
            <person name="Fitz-Gibbon S.T."/>
            <person name="Puiu D."/>
            <person name="Crepeau M."/>
            <person name="Gugger P.F."/>
            <person name="Sherman R."/>
            <person name="Stevens K."/>
            <person name="Langley C.H."/>
            <person name="Pellegrini M."/>
            <person name="Salzberg S.L."/>
        </authorList>
    </citation>
    <scope>NUCLEOTIDE SEQUENCE [LARGE SCALE GENOMIC DNA]</scope>
    <source>
        <strain evidence="8 9">cv. SW786</strain>
    </source>
</reference>
<keyword evidence="2" id="KW-0547">Nucleotide-binding</keyword>
<dbReference type="SUPFAM" id="SSF52058">
    <property type="entry name" value="L domain-like"/>
    <property type="match status" value="1"/>
</dbReference>
<dbReference type="Gene3D" id="1.10.10.10">
    <property type="entry name" value="Winged helix-like DNA-binding domain superfamily/Winged helix DNA-binding domain"/>
    <property type="match status" value="1"/>
</dbReference>
<dbReference type="InterPro" id="IPR002182">
    <property type="entry name" value="NB-ARC"/>
</dbReference>
<dbReference type="InterPro" id="IPR044974">
    <property type="entry name" value="Disease_R_plants"/>
</dbReference>
<dbReference type="Gene3D" id="3.40.50.300">
    <property type="entry name" value="P-loop containing nucleotide triphosphate hydrolases"/>
    <property type="match status" value="1"/>
</dbReference>
<dbReference type="PANTHER" id="PTHR23155">
    <property type="entry name" value="DISEASE RESISTANCE PROTEIN RP"/>
    <property type="match status" value="1"/>
</dbReference>
<evidence type="ECO:0000259" key="7">
    <source>
        <dbReference type="Pfam" id="PF23598"/>
    </source>
</evidence>
<evidence type="ECO:0000313" key="9">
    <source>
        <dbReference type="Proteomes" id="UP000594261"/>
    </source>
</evidence>
<evidence type="ECO:0000259" key="5">
    <source>
        <dbReference type="Pfam" id="PF18052"/>
    </source>
</evidence>
<dbReference type="AlphaFoldDB" id="A0A7N2N0G6"/>
<dbReference type="EMBL" id="LRBV02000012">
    <property type="status" value="NOT_ANNOTATED_CDS"/>
    <property type="molecule type" value="Genomic_DNA"/>
</dbReference>
<dbReference type="EnsemblPlants" id="QL12p000245:mrna">
    <property type="protein sequence ID" value="QL12p000245:mrna"/>
    <property type="gene ID" value="QL12p000245"/>
</dbReference>
<dbReference type="InterPro" id="IPR042197">
    <property type="entry name" value="Apaf_helical"/>
</dbReference>
<dbReference type="InterPro" id="IPR036388">
    <property type="entry name" value="WH-like_DNA-bd_sf"/>
</dbReference>
<dbReference type="InterPro" id="IPR038005">
    <property type="entry name" value="RX-like_CC"/>
</dbReference>
<evidence type="ECO:0000256" key="3">
    <source>
        <dbReference type="ARBA" id="ARBA00022821"/>
    </source>
</evidence>
<protein>
    <submittedName>
        <fullName evidence="8">Uncharacterized protein</fullName>
    </submittedName>
</protein>
<dbReference type="InterPro" id="IPR032675">
    <property type="entry name" value="LRR_dom_sf"/>
</dbReference>